<keyword evidence="13" id="KW-0449">Lipoprotein</keyword>
<dbReference type="SUPFAM" id="SSF58069">
    <property type="entry name" value="Virus ectodomain"/>
    <property type="match status" value="1"/>
</dbReference>
<keyword evidence="10" id="KW-0564">Palmitate</keyword>
<evidence type="ECO:0000256" key="5">
    <source>
        <dbReference type="ARBA" id="ARBA00022581"/>
    </source>
</evidence>
<evidence type="ECO:0000256" key="2">
    <source>
        <dbReference type="ARBA" id="ARBA00004531"/>
    </source>
</evidence>
<keyword evidence="8" id="KW-1133">Transmembrane helix</keyword>
<keyword evidence="5" id="KW-0945">Host-virus interaction</keyword>
<accession>A0A8T0APF0</accession>
<reference evidence="14" key="1">
    <citation type="submission" date="2020-08" db="EMBL/GenBank/DDBJ databases">
        <title>Chromosome-level assembly of Southern catfish (Silurus meridionalis) provides insights into visual adaptation to the nocturnal and benthic lifestyles.</title>
        <authorList>
            <person name="Zhang Y."/>
            <person name="Wang D."/>
            <person name="Peng Z."/>
        </authorList>
    </citation>
    <scope>NUCLEOTIDE SEQUENCE</scope>
    <source>
        <strain evidence="14">SWU-2019-XX</strain>
        <tissue evidence="14">Muscle</tissue>
    </source>
</reference>
<keyword evidence="11" id="KW-1015">Disulfide bond</keyword>
<keyword evidence="6" id="KW-0812">Transmembrane</keyword>
<proteinExistence type="predicted"/>
<sequence length="167" mass="18801">MGRVGLAEGIRVGVSQGSATTVGKGHWKRECRKKRWDEQGKAGQQGQALRTALKMDTRINAYIPGLQAFQGPNHQYVYGITQMWNQIEITHYRLATFANETIRATEGVRTELTALRLTAMQNHMALDMLLAACKKGQGEISSENRQTKFHKRLTTNMKLATRFLPLV</sequence>
<dbReference type="PANTHER" id="PTHR10424">
    <property type="entry name" value="VIRAL ENVELOPE PROTEIN"/>
    <property type="match status" value="1"/>
</dbReference>
<evidence type="ECO:0000256" key="12">
    <source>
        <dbReference type="ARBA" id="ARBA00023180"/>
    </source>
</evidence>
<evidence type="ECO:0000313" key="15">
    <source>
        <dbReference type="Proteomes" id="UP000606274"/>
    </source>
</evidence>
<evidence type="ECO:0000256" key="4">
    <source>
        <dbReference type="ARBA" id="ARBA00022511"/>
    </source>
</evidence>
<dbReference type="AlphaFoldDB" id="A0A8T0APF0"/>
<keyword evidence="15" id="KW-1185">Reference proteome</keyword>
<comment type="subcellular location">
    <subcellularLocation>
        <location evidence="1">Host cell membrane</location>
        <topology evidence="1">Single-pass type I membrane protein</topology>
    </subcellularLocation>
    <subcellularLocation>
        <location evidence="2">Host endomembrane system</location>
        <topology evidence="2">Peripheral membrane protein</topology>
    </subcellularLocation>
    <subcellularLocation>
        <location evidence="3">Virion membrane</location>
        <topology evidence="3">Single-pass type I membrane protein</topology>
    </subcellularLocation>
</comment>
<dbReference type="EMBL" id="JABFDY010000018">
    <property type="protein sequence ID" value="KAF7693805.1"/>
    <property type="molecule type" value="Genomic_DNA"/>
</dbReference>
<dbReference type="Proteomes" id="UP000606274">
    <property type="component" value="Unassembled WGS sequence"/>
</dbReference>
<evidence type="ECO:0000256" key="13">
    <source>
        <dbReference type="ARBA" id="ARBA00023288"/>
    </source>
</evidence>
<evidence type="ECO:0000256" key="3">
    <source>
        <dbReference type="ARBA" id="ARBA00004563"/>
    </source>
</evidence>
<evidence type="ECO:0000256" key="1">
    <source>
        <dbReference type="ARBA" id="ARBA00004402"/>
    </source>
</evidence>
<gene>
    <name evidence="14" type="ORF">HF521_007558</name>
</gene>
<evidence type="ECO:0000256" key="9">
    <source>
        <dbReference type="ARBA" id="ARBA00023136"/>
    </source>
</evidence>
<dbReference type="Gene3D" id="1.10.287.210">
    <property type="match status" value="1"/>
</dbReference>
<organism evidence="14 15">
    <name type="scientific">Silurus meridionalis</name>
    <name type="common">Southern catfish</name>
    <name type="synonym">Silurus soldatovi meridionalis</name>
    <dbReference type="NCBI Taxonomy" id="175797"/>
    <lineage>
        <taxon>Eukaryota</taxon>
        <taxon>Metazoa</taxon>
        <taxon>Chordata</taxon>
        <taxon>Craniata</taxon>
        <taxon>Vertebrata</taxon>
        <taxon>Euteleostomi</taxon>
        <taxon>Actinopterygii</taxon>
        <taxon>Neopterygii</taxon>
        <taxon>Teleostei</taxon>
        <taxon>Ostariophysi</taxon>
        <taxon>Siluriformes</taxon>
        <taxon>Siluridae</taxon>
        <taxon>Silurus</taxon>
    </lineage>
</organism>
<evidence type="ECO:0000313" key="14">
    <source>
        <dbReference type="EMBL" id="KAF7693805.1"/>
    </source>
</evidence>
<dbReference type="PANTHER" id="PTHR10424:SF81">
    <property type="entry name" value="ERVV2 PROTEIN"/>
    <property type="match status" value="1"/>
</dbReference>
<dbReference type="InterPro" id="IPR018154">
    <property type="entry name" value="TLV/ENV_coat_polyprotein"/>
</dbReference>
<name>A0A8T0APF0_SILME</name>
<keyword evidence="4" id="KW-1032">Host cell membrane</keyword>
<keyword evidence="7" id="KW-1043">Host membrane</keyword>
<protein>
    <submittedName>
        <fullName evidence="14">Uncharacterized protein</fullName>
    </submittedName>
</protein>
<evidence type="ECO:0000256" key="8">
    <source>
        <dbReference type="ARBA" id="ARBA00022989"/>
    </source>
</evidence>
<evidence type="ECO:0000256" key="7">
    <source>
        <dbReference type="ARBA" id="ARBA00022870"/>
    </source>
</evidence>
<keyword evidence="9" id="KW-0472">Membrane</keyword>
<evidence type="ECO:0000256" key="11">
    <source>
        <dbReference type="ARBA" id="ARBA00023157"/>
    </source>
</evidence>
<evidence type="ECO:0000256" key="10">
    <source>
        <dbReference type="ARBA" id="ARBA00023139"/>
    </source>
</evidence>
<comment type="caution">
    <text evidence="14">The sequence shown here is derived from an EMBL/GenBank/DDBJ whole genome shotgun (WGS) entry which is preliminary data.</text>
</comment>
<keyword evidence="12" id="KW-0325">Glycoprotein</keyword>
<evidence type="ECO:0000256" key="6">
    <source>
        <dbReference type="ARBA" id="ARBA00022692"/>
    </source>
</evidence>